<name>A0ACC0MCC7_RHOML</name>
<accession>A0ACC0MCC7</accession>
<reference evidence="1" key="1">
    <citation type="submission" date="2022-02" db="EMBL/GenBank/DDBJ databases">
        <title>Plant Genome Project.</title>
        <authorList>
            <person name="Zhang R.-G."/>
        </authorList>
    </citation>
    <scope>NUCLEOTIDE SEQUENCE</scope>
    <source>
        <strain evidence="1">AT1</strain>
    </source>
</reference>
<gene>
    <name evidence="1" type="ORF">RHMOL_Rhmol09G0099800</name>
</gene>
<comment type="caution">
    <text evidence="1">The sequence shown here is derived from an EMBL/GenBank/DDBJ whole genome shotgun (WGS) entry which is preliminary data.</text>
</comment>
<protein>
    <submittedName>
        <fullName evidence="1">Uncharacterized protein</fullName>
    </submittedName>
</protein>
<dbReference type="Proteomes" id="UP001062846">
    <property type="component" value="Chromosome 9"/>
</dbReference>
<evidence type="ECO:0000313" key="1">
    <source>
        <dbReference type="EMBL" id="KAI8538396.1"/>
    </source>
</evidence>
<dbReference type="EMBL" id="CM046396">
    <property type="protein sequence ID" value="KAI8538396.1"/>
    <property type="molecule type" value="Genomic_DNA"/>
</dbReference>
<organism evidence="1 2">
    <name type="scientific">Rhododendron molle</name>
    <name type="common">Chinese azalea</name>
    <name type="synonym">Azalea mollis</name>
    <dbReference type="NCBI Taxonomy" id="49168"/>
    <lineage>
        <taxon>Eukaryota</taxon>
        <taxon>Viridiplantae</taxon>
        <taxon>Streptophyta</taxon>
        <taxon>Embryophyta</taxon>
        <taxon>Tracheophyta</taxon>
        <taxon>Spermatophyta</taxon>
        <taxon>Magnoliopsida</taxon>
        <taxon>eudicotyledons</taxon>
        <taxon>Gunneridae</taxon>
        <taxon>Pentapetalae</taxon>
        <taxon>asterids</taxon>
        <taxon>Ericales</taxon>
        <taxon>Ericaceae</taxon>
        <taxon>Ericoideae</taxon>
        <taxon>Rhodoreae</taxon>
        <taxon>Rhododendron</taxon>
    </lineage>
</organism>
<proteinExistence type="predicted"/>
<sequence>MADHGDGGGSGEVVDRSEDQGGMMVAEMGDETVAETVGVSSAAAESGGDGVQEQQQETAGDEVPRAAESETRARDQIGAVGVSGEPEVSGMVAEGLPVVGGSSGGIIGSGAGEDDTGPSQTPPRDSAKGKGAVIAEEQVEEAQPEREQTIEADPVEVREEDIAFRPPAGAATSSRHVPITFDEIAEHTPDAILARLLEERPDIGEYVLKAKEDRARAVEAAARAEREAEGERAGSEGLAADVEAEEAEAEEALGPRVSAVAEAGALERPEFSEEAYTPPRPHLFVPLGFAGYRPPQQTDYDPELILRDPGVHIANTWAEAEQRDIRGFGGPCSSLALYIGLPARVRELVDVAGFREFIQTLTVPVRNDHAVLVALAERWRDTSNTFHLPPGEMTRTPSDFAAITGLRVGGEPIPFDSGIHADPAALEWFLGEVPQVERGAARYAQFIRYLKKKPANEHEEAQMARAYLLYMFGASLFPGRGSTIHLSYLPALRDLRTASRFDWGGAALGTAYQFFGDASRNGQSMAGYWRVWELWAIVHIACLSLYAGRVESLEDERARARVLGTEQGSHSQQGATGVGLWLAMVLRGSSGPPVTRSSGVSSTRATPTTSFPYTLAELERFTRPDTELVRHLRPTMDYAAYQRDRLARPLGVRARREIQEQAREAGAEMRAAAEALRGGERRVRRRESRPVVGGPPELVWKVPAEWVNEALRRMLALENLVRRAAQGMPLQLRYPAPTAQPAQAAASRRTQAQGRAASRKRARSPPQQAATGTTTRPVVTRRQTRSSQPVAASKEAAKKAVARAEERYRIEMREVRGREEPVRKRLVVPDPVEDEEEGDEESKSDSDDTVDDPRYLQNPHELAAADEDDSDDDNGGDDVEEDLRDTDWLGRDEDD</sequence>
<keyword evidence="2" id="KW-1185">Reference proteome</keyword>
<evidence type="ECO:0000313" key="2">
    <source>
        <dbReference type="Proteomes" id="UP001062846"/>
    </source>
</evidence>